<evidence type="ECO:0000313" key="1">
    <source>
        <dbReference type="EMBL" id="RZU10156.1"/>
    </source>
</evidence>
<reference evidence="1 2" key="1">
    <citation type="journal article" date="2015" name="Stand. Genomic Sci.">
        <title>Genomic Encyclopedia of Bacterial and Archaeal Type Strains, Phase III: the genomes of soil and plant-associated and newly described type strains.</title>
        <authorList>
            <person name="Whitman W.B."/>
            <person name="Woyke T."/>
            <person name="Klenk H.P."/>
            <person name="Zhou Y."/>
            <person name="Lilburn T.G."/>
            <person name="Beck B.J."/>
            <person name="De Vos P."/>
            <person name="Vandamme P."/>
            <person name="Eisen J.A."/>
            <person name="Garrity G."/>
            <person name="Hugenholtz P."/>
            <person name="Kyrpides N.C."/>
        </authorList>
    </citation>
    <scope>NUCLEOTIDE SEQUENCE [LARGE SCALE GENOMIC DNA]</scope>
    <source>
        <strain evidence="1 2">VKM Ac-2540</strain>
    </source>
</reference>
<accession>A0A4V2FWK3</accession>
<dbReference type="EMBL" id="SHKR01000016">
    <property type="protein sequence ID" value="RZU10156.1"/>
    <property type="molecule type" value="Genomic_DNA"/>
</dbReference>
<sequence>MLAALIGAGAVAVTAISGFIASVRVARLATTNASNTLQLALTEQQRERVWERRAEVYVDVVEYVHRRLRARQSLHEPAVLTAVGGTGIVPPVDYGAAEWFAFDARLRVFAADSVLKEFSAALKADIAAREAIDRQDPGTAQAMRAAVEADAALHASIRAELAGLAGAPFGMP</sequence>
<dbReference type="AlphaFoldDB" id="A0A4V2FWK3"/>
<protein>
    <submittedName>
        <fullName evidence="1">Uncharacterized protein</fullName>
    </submittedName>
</protein>
<gene>
    <name evidence="1" type="ORF">EV645_6618</name>
</gene>
<evidence type="ECO:0000313" key="2">
    <source>
        <dbReference type="Proteomes" id="UP000292027"/>
    </source>
</evidence>
<proteinExistence type="predicted"/>
<comment type="caution">
    <text evidence="1">The sequence shown here is derived from an EMBL/GenBank/DDBJ whole genome shotgun (WGS) entry which is preliminary data.</text>
</comment>
<keyword evidence="2" id="KW-1185">Reference proteome</keyword>
<dbReference type="Proteomes" id="UP000292027">
    <property type="component" value="Unassembled WGS sequence"/>
</dbReference>
<organism evidence="1 2">
    <name type="scientific">Kribbella rubisoli</name>
    <dbReference type="NCBI Taxonomy" id="3075929"/>
    <lineage>
        <taxon>Bacteria</taxon>
        <taxon>Bacillati</taxon>
        <taxon>Actinomycetota</taxon>
        <taxon>Actinomycetes</taxon>
        <taxon>Propionibacteriales</taxon>
        <taxon>Kribbellaceae</taxon>
        <taxon>Kribbella</taxon>
    </lineage>
</organism>
<name>A0A4V2FWK3_9ACTN</name>